<proteinExistence type="predicted"/>
<dbReference type="AlphaFoldDB" id="A0AA36DWT9"/>
<accession>A0AA36DWT9</accession>
<keyword evidence="2" id="KW-1185">Reference proteome</keyword>
<evidence type="ECO:0000313" key="1">
    <source>
        <dbReference type="EMBL" id="CAI9273612.1"/>
    </source>
</evidence>
<dbReference type="Proteomes" id="UP001177003">
    <property type="component" value="Chromosome 2"/>
</dbReference>
<reference evidence="1" key="1">
    <citation type="submission" date="2023-04" db="EMBL/GenBank/DDBJ databases">
        <authorList>
            <person name="Vijverberg K."/>
            <person name="Xiong W."/>
            <person name="Schranz E."/>
        </authorList>
    </citation>
    <scope>NUCLEOTIDE SEQUENCE</scope>
</reference>
<organism evidence="1 2">
    <name type="scientific">Lactuca saligna</name>
    <name type="common">Willowleaf lettuce</name>
    <dbReference type="NCBI Taxonomy" id="75948"/>
    <lineage>
        <taxon>Eukaryota</taxon>
        <taxon>Viridiplantae</taxon>
        <taxon>Streptophyta</taxon>
        <taxon>Embryophyta</taxon>
        <taxon>Tracheophyta</taxon>
        <taxon>Spermatophyta</taxon>
        <taxon>Magnoliopsida</taxon>
        <taxon>eudicotyledons</taxon>
        <taxon>Gunneridae</taxon>
        <taxon>Pentapetalae</taxon>
        <taxon>asterids</taxon>
        <taxon>campanulids</taxon>
        <taxon>Asterales</taxon>
        <taxon>Asteraceae</taxon>
        <taxon>Cichorioideae</taxon>
        <taxon>Cichorieae</taxon>
        <taxon>Lactucinae</taxon>
        <taxon>Lactuca</taxon>
    </lineage>
</organism>
<evidence type="ECO:0000313" key="2">
    <source>
        <dbReference type="Proteomes" id="UP001177003"/>
    </source>
</evidence>
<gene>
    <name evidence="1" type="ORF">LSALG_LOCUS13745</name>
</gene>
<protein>
    <submittedName>
        <fullName evidence="1">Uncharacterized protein</fullName>
    </submittedName>
</protein>
<name>A0AA36DWT9_LACSI</name>
<sequence>MIYLQRIQSNVNKSRLKSSYQQPSAYNLCFCLHYARQLPFYTHQFTLSHLNENPINLTEPPPYLHGYMPTTASANLSHYLKHNSQYHHISTTVTCPSFPVCVMSFSLFLTSNLLSFSTIVRLLKKTKQKQQMNGVEGLVSDFLFIQSHSCTDSISMELLSGSTV</sequence>
<dbReference type="EMBL" id="OX465078">
    <property type="protein sequence ID" value="CAI9273612.1"/>
    <property type="molecule type" value="Genomic_DNA"/>
</dbReference>